<dbReference type="GeneID" id="19017188"/>
<evidence type="ECO:0000313" key="4">
    <source>
        <dbReference type="Proteomes" id="UP000198341"/>
    </source>
</evidence>
<accession>K8EBI5</accession>
<gene>
    <name evidence="3" type="ORF">Bathy02g00740</name>
</gene>
<dbReference type="InterPro" id="IPR038938">
    <property type="entry name" value="D27-like"/>
</dbReference>
<organism evidence="3 4">
    <name type="scientific">Bathycoccus prasinos</name>
    <dbReference type="NCBI Taxonomy" id="41875"/>
    <lineage>
        <taxon>Eukaryota</taxon>
        <taxon>Viridiplantae</taxon>
        <taxon>Chlorophyta</taxon>
        <taxon>Mamiellophyceae</taxon>
        <taxon>Mamiellales</taxon>
        <taxon>Bathycoccaceae</taxon>
        <taxon>Bathycoccus</taxon>
    </lineage>
</organism>
<reference evidence="3 4" key="1">
    <citation type="submission" date="2011-10" db="EMBL/GenBank/DDBJ databases">
        <authorList>
            <person name="Genoscope - CEA"/>
        </authorList>
    </citation>
    <scope>NUCLEOTIDE SEQUENCE [LARGE SCALE GENOMIC DNA]</scope>
    <source>
        <strain evidence="3 4">RCC 1105</strain>
    </source>
</reference>
<name>K8EBI5_9CHLO</name>
<feature type="domain" description="Beta-carotene isomerase D27-like C-terminal" evidence="2">
    <location>
        <begin position="174"/>
        <end position="257"/>
    </location>
</feature>
<dbReference type="Proteomes" id="UP000198341">
    <property type="component" value="Chromosome 2"/>
</dbReference>
<feature type="compositionally biased region" description="Basic residues" evidence="1">
    <location>
        <begin position="21"/>
        <end position="37"/>
    </location>
</feature>
<evidence type="ECO:0000313" key="3">
    <source>
        <dbReference type="EMBL" id="CCO15226.1"/>
    </source>
</evidence>
<dbReference type="PANTHER" id="PTHR33591">
    <property type="entry name" value="BETA-CAROTENE ISOMERASE D27"/>
    <property type="match status" value="1"/>
</dbReference>
<dbReference type="KEGG" id="bpg:Bathy02g00740"/>
<evidence type="ECO:0000256" key="1">
    <source>
        <dbReference type="SAM" id="MobiDB-lite"/>
    </source>
</evidence>
<dbReference type="InterPro" id="IPR025114">
    <property type="entry name" value="D27-like_C"/>
</dbReference>
<dbReference type="GO" id="GO:0005506">
    <property type="term" value="F:iron ion binding"/>
    <property type="evidence" value="ECO:0007669"/>
    <property type="project" value="InterPro"/>
</dbReference>
<dbReference type="Pfam" id="PF13225">
    <property type="entry name" value="D27-like_C"/>
    <property type="match status" value="1"/>
</dbReference>
<dbReference type="AlphaFoldDB" id="K8EBI5"/>
<feature type="compositionally biased region" description="Polar residues" evidence="1">
    <location>
        <begin position="9"/>
        <end position="20"/>
    </location>
</feature>
<dbReference type="RefSeq" id="XP_007514986.1">
    <property type="nucleotide sequence ID" value="XM_007514924.1"/>
</dbReference>
<evidence type="ECO:0000259" key="2">
    <source>
        <dbReference type="Pfam" id="PF13225"/>
    </source>
</evidence>
<proteinExistence type="predicted"/>
<protein>
    <recommendedName>
        <fullName evidence="2">Beta-carotene isomerase D27-like C-terminal domain-containing protein</fullName>
    </recommendedName>
</protein>
<feature type="region of interest" description="Disordered" evidence="1">
    <location>
        <begin position="1"/>
        <end position="51"/>
    </location>
</feature>
<dbReference type="PANTHER" id="PTHR33591:SF4">
    <property type="entry name" value="OS08G0114100 PROTEIN"/>
    <property type="match status" value="1"/>
</dbReference>
<keyword evidence="4" id="KW-1185">Reference proteome</keyword>
<sequence length="295" mass="33432">MLLRPALTTAPSVGCSSTCSTRRRRRRRRTRTRRTKATKTQNSSNQQQQQAKTESYSFFGLARAEFPENWDEPNKKIKYADSPLDLFIMGWFMRKISMALGAPFDASNISYDAFIALCFLQMKGREPDGQRQITMDVLTSLMPPGGEKVFQKLFPLNKFSLELNAKICQIVFAWMVGPMTVETTTENDLNEPIASKVQITKCRWLQESGCTGMCVNMCKTTTQDFFTDTFNMPLTIKPNFEDKSCAFYFGQTPPPIEKDEALLFGCNQSCSTGLNVGEENVPCHKLRKHESLLSS</sequence>
<dbReference type="EMBL" id="FO082277">
    <property type="protein sequence ID" value="CCO15226.1"/>
    <property type="molecule type" value="Genomic_DNA"/>
</dbReference>
<dbReference type="OrthoDB" id="416096at2759"/>
<dbReference type="eggNOG" id="ENOG502QTYT">
    <property type="taxonomic scope" value="Eukaryota"/>
</dbReference>
<feature type="compositionally biased region" description="Low complexity" evidence="1">
    <location>
        <begin position="38"/>
        <end position="51"/>
    </location>
</feature>
<dbReference type="STRING" id="41875.K8EBI5"/>